<gene>
    <name evidence="1" type="ORF">UFOVP184_9</name>
</gene>
<name>A0A6J7WCC0_9CAUD</name>
<evidence type="ECO:0000313" key="1">
    <source>
        <dbReference type="EMBL" id="CAB5206994.1"/>
    </source>
</evidence>
<protein>
    <submittedName>
        <fullName evidence="1">Uncharacterized protein</fullName>
    </submittedName>
</protein>
<sequence length="48" mass="4869">MSNLDAANAKLQASMVTLQAKVYQQAAYLQSVQAVANSDGTAGGIVNG</sequence>
<dbReference type="EMBL" id="LR798229">
    <property type="protein sequence ID" value="CAB5206994.1"/>
    <property type="molecule type" value="Genomic_DNA"/>
</dbReference>
<organism evidence="1">
    <name type="scientific">uncultured Caudovirales phage</name>
    <dbReference type="NCBI Taxonomy" id="2100421"/>
    <lineage>
        <taxon>Viruses</taxon>
        <taxon>Duplodnaviria</taxon>
        <taxon>Heunggongvirae</taxon>
        <taxon>Uroviricota</taxon>
        <taxon>Caudoviricetes</taxon>
        <taxon>Peduoviridae</taxon>
        <taxon>Maltschvirus</taxon>
        <taxon>Maltschvirus maltsch</taxon>
    </lineage>
</organism>
<accession>A0A6J7WCC0</accession>
<reference evidence="1" key="1">
    <citation type="submission" date="2020-05" db="EMBL/GenBank/DDBJ databases">
        <authorList>
            <person name="Chiriac C."/>
            <person name="Salcher M."/>
            <person name="Ghai R."/>
            <person name="Kavagutti S V."/>
        </authorList>
    </citation>
    <scope>NUCLEOTIDE SEQUENCE</scope>
</reference>
<proteinExistence type="predicted"/>